<dbReference type="InterPro" id="IPR055414">
    <property type="entry name" value="LRR_R13L4/SHOC2-like"/>
</dbReference>
<feature type="domain" description="TIR" evidence="4">
    <location>
        <begin position="27"/>
        <end position="192"/>
    </location>
</feature>
<accession>A0A2U1KKG3</accession>
<proteinExistence type="predicted"/>
<dbReference type="Pfam" id="PF23598">
    <property type="entry name" value="LRR_14"/>
    <property type="match status" value="1"/>
</dbReference>
<dbReference type="EMBL" id="PKPP01017028">
    <property type="protein sequence ID" value="PWA37264.1"/>
    <property type="molecule type" value="Genomic_DNA"/>
</dbReference>
<comment type="caution">
    <text evidence="5">The sequence shown here is derived from an EMBL/GenBank/DDBJ whole genome shotgun (WGS) entry which is preliminary data.</text>
</comment>
<dbReference type="Gene3D" id="1.10.8.430">
    <property type="entry name" value="Helical domain of apoptotic protease-activating factors"/>
    <property type="match status" value="1"/>
</dbReference>
<dbReference type="InterPro" id="IPR044974">
    <property type="entry name" value="Disease_R_plants"/>
</dbReference>
<dbReference type="PROSITE" id="PS50104">
    <property type="entry name" value="TIR"/>
    <property type="match status" value="1"/>
</dbReference>
<dbReference type="Pfam" id="PF23282">
    <property type="entry name" value="WHD_ROQ1"/>
    <property type="match status" value="1"/>
</dbReference>
<dbReference type="PANTHER" id="PTHR11017:SF544">
    <property type="entry name" value="ADP-RIBOSYL CYCLASE_CYCLIC ADP-RIBOSE HYDROLASE"/>
    <property type="match status" value="1"/>
</dbReference>
<evidence type="ECO:0000256" key="1">
    <source>
        <dbReference type="ARBA" id="ARBA00022614"/>
    </source>
</evidence>
<evidence type="ECO:0000259" key="4">
    <source>
        <dbReference type="PROSITE" id="PS50104"/>
    </source>
</evidence>
<dbReference type="InterPro" id="IPR058192">
    <property type="entry name" value="WHD_ROQ1-like"/>
</dbReference>
<dbReference type="GO" id="GO:0006952">
    <property type="term" value="P:defense response"/>
    <property type="evidence" value="ECO:0007669"/>
    <property type="project" value="InterPro"/>
</dbReference>
<dbReference type="SUPFAM" id="SSF52058">
    <property type="entry name" value="L domain-like"/>
    <property type="match status" value="1"/>
</dbReference>
<dbReference type="Gene3D" id="3.80.10.10">
    <property type="entry name" value="Ribonuclease Inhibitor"/>
    <property type="match status" value="2"/>
</dbReference>
<organism evidence="5 6">
    <name type="scientific">Artemisia annua</name>
    <name type="common">Sweet wormwood</name>
    <dbReference type="NCBI Taxonomy" id="35608"/>
    <lineage>
        <taxon>Eukaryota</taxon>
        <taxon>Viridiplantae</taxon>
        <taxon>Streptophyta</taxon>
        <taxon>Embryophyta</taxon>
        <taxon>Tracheophyta</taxon>
        <taxon>Spermatophyta</taxon>
        <taxon>Magnoliopsida</taxon>
        <taxon>eudicotyledons</taxon>
        <taxon>Gunneridae</taxon>
        <taxon>Pentapetalae</taxon>
        <taxon>asterids</taxon>
        <taxon>campanulids</taxon>
        <taxon>Asterales</taxon>
        <taxon>Asteraceae</taxon>
        <taxon>Asteroideae</taxon>
        <taxon>Anthemideae</taxon>
        <taxon>Artemisiinae</taxon>
        <taxon>Artemisia</taxon>
    </lineage>
</organism>
<evidence type="ECO:0000256" key="3">
    <source>
        <dbReference type="ARBA" id="ARBA00022821"/>
    </source>
</evidence>
<dbReference type="Proteomes" id="UP000245207">
    <property type="component" value="Unassembled WGS sequence"/>
</dbReference>
<dbReference type="Pfam" id="PF01582">
    <property type="entry name" value="TIR"/>
    <property type="match status" value="1"/>
</dbReference>
<dbReference type="SUPFAM" id="SSF52200">
    <property type="entry name" value="Toll/Interleukin receptor TIR domain"/>
    <property type="match status" value="1"/>
</dbReference>
<dbReference type="AlphaFoldDB" id="A0A2U1KKG3"/>
<keyword evidence="3" id="KW-0611">Plant defense</keyword>
<keyword evidence="2" id="KW-0677">Repeat</keyword>
<evidence type="ECO:0000313" key="6">
    <source>
        <dbReference type="Proteomes" id="UP000245207"/>
    </source>
</evidence>
<reference evidence="5 6" key="1">
    <citation type="journal article" date="2018" name="Mol. Plant">
        <title>The genome of Artemisia annua provides insight into the evolution of Asteraceae family and artemisinin biosynthesis.</title>
        <authorList>
            <person name="Shen Q."/>
            <person name="Zhang L."/>
            <person name="Liao Z."/>
            <person name="Wang S."/>
            <person name="Yan T."/>
            <person name="Shi P."/>
            <person name="Liu M."/>
            <person name="Fu X."/>
            <person name="Pan Q."/>
            <person name="Wang Y."/>
            <person name="Lv Z."/>
            <person name="Lu X."/>
            <person name="Zhang F."/>
            <person name="Jiang W."/>
            <person name="Ma Y."/>
            <person name="Chen M."/>
            <person name="Hao X."/>
            <person name="Li L."/>
            <person name="Tang Y."/>
            <person name="Lv G."/>
            <person name="Zhou Y."/>
            <person name="Sun X."/>
            <person name="Brodelius P.E."/>
            <person name="Rose J.K.C."/>
            <person name="Tang K."/>
        </authorList>
    </citation>
    <scope>NUCLEOTIDE SEQUENCE [LARGE SCALE GENOMIC DNA]</scope>
    <source>
        <strain evidence="6">cv. Huhao1</strain>
        <tissue evidence="5">Leaf</tissue>
    </source>
</reference>
<gene>
    <name evidence="5" type="ORF">CTI12_AA592600</name>
</gene>
<protein>
    <submittedName>
        <fullName evidence="5">TMV resistance protein N</fullName>
    </submittedName>
</protein>
<dbReference type="InterPro" id="IPR011713">
    <property type="entry name" value="Leu-rich_rpt_3"/>
</dbReference>
<dbReference type="OrthoDB" id="1733683at2759"/>
<evidence type="ECO:0000256" key="2">
    <source>
        <dbReference type="ARBA" id="ARBA00022737"/>
    </source>
</evidence>
<dbReference type="SUPFAM" id="SSF52540">
    <property type="entry name" value="P-loop containing nucleoside triphosphate hydrolases"/>
    <property type="match status" value="1"/>
</dbReference>
<dbReference type="Pfam" id="PF07725">
    <property type="entry name" value="LRR_3"/>
    <property type="match status" value="1"/>
</dbReference>
<keyword evidence="6" id="KW-1185">Reference proteome</keyword>
<dbReference type="InterPro" id="IPR000157">
    <property type="entry name" value="TIR_dom"/>
</dbReference>
<evidence type="ECO:0000313" key="5">
    <source>
        <dbReference type="EMBL" id="PWA37264.1"/>
    </source>
</evidence>
<dbReference type="STRING" id="35608.A0A2U1KKG3"/>
<sequence>MDPSSSSSSNKRKRGLDCYDEPRYKRSKYDVFVNYAPEEIGNGFASHLKGALGREGFTICDHTKLPNGQDKSSELLKAIEDSEIYLVVFSPNYASSKECLSKFVLIMDSYPKFKKRKVFPVFFDVEPSHVRNQQGSFFEAFQGHEKNVDAERVQIWRQALKEAGDKSGLNLKDWRDEEQLIRKIMKDVRKMQNPQQPCYVEHPVGIDSRAQDVISALKLTDQACSIVAVLGISGSGKTTIIKAVYDKIAADFDVSCFIKNIHCLYTGQNWELQALSIHLASFHDGSRIIVTTKNKLSLSNLPHTPYNIRLLDTIESFELFTRLIRKGDPIDMKFVEEIVQCAGGIPLVLDVWSRHFTCYDRNLWPSMLEMLKRIPHEDTQKKLRISYDSLPKRAQNLFLDIACFFDGMCKDKIVKVLQDEDFSPDFEIQNLVHKLLVENDSPWVVSLHDVIREMGQEVVRHENEDEPRKRTRLMGYRDVIRVLGDCSGTDSVRSIKLLHSEKERVNVQLEAFKKMSCLRFIQLFSSKLEWSSSSNDDMSACFSFKHLKYMEWYQFPCKSLDNFDMGNVVVIKLQYSKLEKLWEGVKSCKKLKHLDVSDSSSLTKTGNFIGLKNLEELYLRECSNLEELDSSIGCLQKLVLLDLFNCSRLKRSSSKHRELSADDCINLVNLPSNCSELQFLTELWLNDCYKLGSEGFTQVTRLRNLQELRMINCNVSQVSSGIGNLVSLVFLDLSGNTFSSLPESFSNISQLKYLYINDCSELQLLPPLPSQLTNIDAKNCGSLDVMPFDSMQNAYTFRSKVFKAWVYPVIYNKTKGTSHRVGEGIYDRASMMVVFCPLNDTTLVMEAGDTLELDDEGSFNSLALRLVYEGDVVDSGLVLKDARKTTLSLFPLSSEIMTGSNDEDVCSFPIQDEEYTYYDFFPMVS</sequence>
<dbReference type="GO" id="GO:0007165">
    <property type="term" value="P:signal transduction"/>
    <property type="evidence" value="ECO:0007669"/>
    <property type="project" value="InterPro"/>
</dbReference>
<dbReference type="InterPro" id="IPR027417">
    <property type="entry name" value="P-loop_NTPase"/>
</dbReference>
<dbReference type="InterPro" id="IPR035897">
    <property type="entry name" value="Toll_tir_struct_dom_sf"/>
</dbReference>
<dbReference type="Gene3D" id="3.40.50.10140">
    <property type="entry name" value="Toll/interleukin-1 receptor homology (TIR) domain"/>
    <property type="match status" value="1"/>
</dbReference>
<dbReference type="InterPro" id="IPR042197">
    <property type="entry name" value="Apaf_helical"/>
</dbReference>
<keyword evidence="1" id="KW-0433">Leucine-rich repeat</keyword>
<dbReference type="Gene3D" id="3.40.50.300">
    <property type="entry name" value="P-loop containing nucleotide triphosphate hydrolases"/>
    <property type="match status" value="1"/>
</dbReference>
<name>A0A2U1KKG3_ARTAN</name>
<dbReference type="SMART" id="SM00255">
    <property type="entry name" value="TIR"/>
    <property type="match status" value="1"/>
</dbReference>
<dbReference type="InterPro" id="IPR032675">
    <property type="entry name" value="LRR_dom_sf"/>
</dbReference>
<dbReference type="PRINTS" id="PR00364">
    <property type="entry name" value="DISEASERSIST"/>
</dbReference>
<dbReference type="PANTHER" id="PTHR11017">
    <property type="entry name" value="LEUCINE-RICH REPEAT-CONTAINING PROTEIN"/>
    <property type="match status" value="1"/>
</dbReference>